<dbReference type="STRING" id="665126.ABB55_09420"/>
<dbReference type="PANTHER" id="PTHR11851:SF49">
    <property type="entry name" value="MITOCHONDRIAL-PROCESSING PEPTIDASE SUBUNIT ALPHA"/>
    <property type="match status" value="1"/>
</dbReference>
<evidence type="ECO:0000256" key="2">
    <source>
        <dbReference type="ARBA" id="ARBA00007261"/>
    </source>
</evidence>
<dbReference type="Gene3D" id="3.30.830.10">
    <property type="entry name" value="Metalloenzyme, LuxS/M16 peptidase-like"/>
    <property type="match status" value="2"/>
</dbReference>
<evidence type="ECO:0000313" key="9">
    <source>
        <dbReference type="EMBL" id="KPL55775.1"/>
    </source>
</evidence>
<sequence length="495" mass="53248">MPDTVRPLRARLAAALLTAALAGLPIPAGADTALQGSATATAANALPPAPEIGGNVTSFTLANGLQVVVVPDARAPVVTHMVWYKVGSADEPKGKSGIAHYLEHLMFKGTRDNPAGAFSKKVSEIGGQENAFTSNDYTGYFQRVAKEHLPLMMRLEADRMANLQLVEATAKPELQVVLEERSQRTDNDPSAQLGEAMEATLYQASPYRIPVIGWRHEIEQLTYKDAMAFYDLWYTPNNAVLIVAGDVDPASVRKLAEETYGKVARRAEPGVRIRPTEPEALASRTVTLADERVNQPSLRMAWVVPSYRTAAKGEAEAIDLLAEVVGSGPTSRLYRELVIEKGLAASAGGYYQSTAWDDTKIMFYATPRDGVTLDQLKAAVDEVLAAVVRDGVNEAELNRAKRKIVANAIHAQDSQASLARIFGTALTTGSTVEDVRTWPAKVYAVTPDDVKKVATTYLRKDIATTAFLVSAPPTGKKPTARAQWPVAGPGSGAIR</sequence>
<dbReference type="PANTHER" id="PTHR11851">
    <property type="entry name" value="METALLOPROTEASE"/>
    <property type="match status" value="1"/>
</dbReference>
<dbReference type="Proteomes" id="UP000048984">
    <property type="component" value="Unassembled WGS sequence"/>
</dbReference>
<comment type="similarity">
    <text evidence="2 4">Belongs to the peptidase M16 family.</text>
</comment>
<dbReference type="PROSITE" id="PS00143">
    <property type="entry name" value="INSULINASE"/>
    <property type="match status" value="1"/>
</dbReference>
<dbReference type="GO" id="GO:0004222">
    <property type="term" value="F:metalloendopeptidase activity"/>
    <property type="evidence" value="ECO:0007669"/>
    <property type="project" value="InterPro"/>
</dbReference>
<dbReference type="Pfam" id="PF05193">
    <property type="entry name" value="Peptidase_M16_C"/>
    <property type="match status" value="1"/>
</dbReference>
<dbReference type="GO" id="GO:0006508">
    <property type="term" value="P:proteolysis"/>
    <property type="evidence" value="ECO:0007669"/>
    <property type="project" value="UniProtKB-KW"/>
</dbReference>
<dbReference type="InterPro" id="IPR001431">
    <property type="entry name" value="Pept_M16_Zn_BS"/>
</dbReference>
<evidence type="ECO:0000259" key="8">
    <source>
        <dbReference type="Pfam" id="PF05193"/>
    </source>
</evidence>
<dbReference type="InterPro" id="IPR007863">
    <property type="entry name" value="Peptidase_M16_C"/>
</dbReference>
<feature type="region of interest" description="Disordered" evidence="5">
    <location>
        <begin position="474"/>
        <end position="495"/>
    </location>
</feature>
<dbReference type="InterPro" id="IPR011765">
    <property type="entry name" value="Pept_M16_N"/>
</dbReference>
<feature type="domain" description="Peptidase M16 N-terminal" evidence="7">
    <location>
        <begin position="67"/>
        <end position="212"/>
    </location>
</feature>
<comment type="caution">
    <text evidence="9">The sequence shown here is derived from an EMBL/GenBank/DDBJ whole genome shotgun (WGS) entry which is preliminary data.</text>
</comment>
<protein>
    <submittedName>
        <fullName evidence="9">Zinc protease</fullName>
    </submittedName>
</protein>
<evidence type="ECO:0000256" key="5">
    <source>
        <dbReference type="SAM" id="MobiDB-lite"/>
    </source>
</evidence>
<keyword evidence="9" id="KW-0645">Protease</keyword>
<dbReference type="InterPro" id="IPR011249">
    <property type="entry name" value="Metalloenz_LuxS/M16"/>
</dbReference>
<accession>A0A0P6WAZ9</accession>
<reference evidence="9 10" key="2">
    <citation type="submission" date="2015-10" db="EMBL/GenBank/DDBJ databases">
        <title>Draft Genome Sequence of Prosthecomicrobium hirschii ATCC 27832.</title>
        <authorList>
            <person name="Daniel J."/>
            <person name="Givan S.A."/>
            <person name="Brun Y.V."/>
            <person name="Brown P.J."/>
        </authorList>
    </citation>
    <scope>NUCLEOTIDE SEQUENCE [LARGE SCALE GENOMIC DNA]</scope>
    <source>
        <strain evidence="9 10">16</strain>
    </source>
</reference>
<evidence type="ECO:0000256" key="6">
    <source>
        <dbReference type="SAM" id="SignalP"/>
    </source>
</evidence>
<dbReference type="SUPFAM" id="SSF63411">
    <property type="entry name" value="LuxS/MPP-like metallohydrolase"/>
    <property type="match status" value="2"/>
</dbReference>
<evidence type="ECO:0000256" key="3">
    <source>
        <dbReference type="ARBA" id="ARBA00023049"/>
    </source>
</evidence>
<dbReference type="Pfam" id="PF00675">
    <property type="entry name" value="Peptidase_M16"/>
    <property type="match status" value="1"/>
</dbReference>
<name>A0A0P6WAZ9_9HYPH</name>
<keyword evidence="3" id="KW-0378">Hydrolase</keyword>
<evidence type="ECO:0000259" key="7">
    <source>
        <dbReference type="Pfam" id="PF00675"/>
    </source>
</evidence>
<dbReference type="EMBL" id="LJYW01000001">
    <property type="protein sequence ID" value="KPL55775.1"/>
    <property type="molecule type" value="Genomic_DNA"/>
</dbReference>
<keyword evidence="6" id="KW-0732">Signal</keyword>
<evidence type="ECO:0000256" key="4">
    <source>
        <dbReference type="RuleBase" id="RU004447"/>
    </source>
</evidence>
<evidence type="ECO:0000256" key="1">
    <source>
        <dbReference type="ARBA" id="ARBA00001947"/>
    </source>
</evidence>
<feature type="signal peptide" evidence="6">
    <location>
        <begin position="1"/>
        <end position="30"/>
    </location>
</feature>
<dbReference type="GO" id="GO:0046872">
    <property type="term" value="F:metal ion binding"/>
    <property type="evidence" value="ECO:0007669"/>
    <property type="project" value="InterPro"/>
</dbReference>
<feature type="chain" id="PRO_5006132245" evidence="6">
    <location>
        <begin position="31"/>
        <end position="495"/>
    </location>
</feature>
<reference evidence="9 10" key="1">
    <citation type="submission" date="2015-09" db="EMBL/GenBank/DDBJ databases">
        <authorList>
            <person name="Jackson K.R."/>
            <person name="Lunt B.L."/>
            <person name="Fisher J.N.B."/>
            <person name="Gardner A.V."/>
            <person name="Bailey M.E."/>
            <person name="Deus L.M."/>
            <person name="Earl A.S."/>
            <person name="Gibby P.D."/>
            <person name="Hartmann K.A."/>
            <person name="Liu J.E."/>
            <person name="Manci A.M."/>
            <person name="Nielsen D.A."/>
            <person name="Solomon M.B."/>
            <person name="Breakwell D.P."/>
            <person name="Burnett S.H."/>
            <person name="Grose J.H."/>
        </authorList>
    </citation>
    <scope>NUCLEOTIDE SEQUENCE [LARGE SCALE GENOMIC DNA]</scope>
    <source>
        <strain evidence="9 10">16</strain>
    </source>
</reference>
<comment type="cofactor">
    <cofactor evidence="1">
        <name>Zn(2+)</name>
        <dbReference type="ChEBI" id="CHEBI:29105"/>
    </cofactor>
</comment>
<feature type="domain" description="Peptidase M16 C-terminal" evidence="8">
    <location>
        <begin position="221"/>
        <end position="403"/>
    </location>
</feature>
<organism evidence="9 10">
    <name type="scientific">Prosthecodimorpha hirschii</name>
    <dbReference type="NCBI Taxonomy" id="665126"/>
    <lineage>
        <taxon>Bacteria</taxon>
        <taxon>Pseudomonadati</taxon>
        <taxon>Pseudomonadota</taxon>
        <taxon>Alphaproteobacteria</taxon>
        <taxon>Hyphomicrobiales</taxon>
        <taxon>Ancalomicrobiaceae</taxon>
        <taxon>Prosthecodimorpha</taxon>
    </lineage>
</organism>
<keyword evidence="10" id="KW-1185">Reference proteome</keyword>
<proteinExistence type="inferred from homology"/>
<keyword evidence="3" id="KW-0482">Metalloprotease</keyword>
<evidence type="ECO:0000313" key="10">
    <source>
        <dbReference type="Proteomes" id="UP000048984"/>
    </source>
</evidence>
<gene>
    <name evidence="9" type="ORF">ABB55_09420</name>
</gene>
<dbReference type="InterPro" id="IPR050361">
    <property type="entry name" value="MPP/UQCRC_Complex"/>
</dbReference>
<dbReference type="AlphaFoldDB" id="A0A0P6WAZ9"/>